<keyword evidence="3" id="KW-0539">Nucleus</keyword>
<dbReference type="PANTHER" id="PTHR21286:SF0">
    <property type="entry name" value="NUCLEAR PORE COMPLEX PROTEIN NUP160"/>
    <property type="match status" value="1"/>
</dbReference>
<dbReference type="GO" id="GO:0005643">
    <property type="term" value="C:nuclear pore"/>
    <property type="evidence" value="ECO:0007669"/>
    <property type="project" value="UniProtKB-ARBA"/>
</dbReference>
<evidence type="ECO:0000313" key="8">
    <source>
        <dbReference type="EMBL" id="KAF9603749.1"/>
    </source>
</evidence>
<dbReference type="InterPro" id="IPR059141">
    <property type="entry name" value="Beta-prop_Nup120_160"/>
</dbReference>
<evidence type="ECO:0000256" key="2">
    <source>
        <dbReference type="ARBA" id="ARBA00022448"/>
    </source>
</evidence>
<sequence length="1504" mass="169584">MGTSNRLAGMEVPITGTDQLKWTQLSVLPSSSSSSSLAAAAAVAPPTKDSASCHIITGDDHPPTYLIWRIHESSPDTLEILELTASNQLPTVGLRLLFPHALSPFAFICQNQIPTTGATPYLLYSLSVSGVAYLFKLRHVSDYYTSYSIFPQNDFIHFDLNSLSPITSVAATMGCLVVGRHDGSVACFQLGLLHTSAQGFMHELRDVGIGRLWGLMARGRTVGTVQDLVISEVYGRKYLFVVHVDGCLRVWDLDTHARVLSHTISSEAPAGCKVSRLWVGDINQDSCLISLAILYTSMDLDMETIAIFSLRFNLGDRVILLPETMKNIHLMEGRFIDLIITSNKLWILKEDGLLFYNLFHDKLSVEEAHSYSLQEAFVADQLFQGSEHSLVEMSWTSLLLSPVKDQFVPFVSSIFLRRLLHPGIYQNAALRATALDYNKHWTDSEFQSLTIDGLKKEIFSLIEGEVNAPISVIYCWKNLCTRYFHYWCKNNAPYGLLVDASTGAVGLIRRNTVSLFRCLEDIELLIYGSVDEFGDFVNSGLDLPDDNLDREILFEVLRCISSISQQLGKAAGAILYESLVSDQIISSEELIPGFLKVLEVGYSSLVGKLHVSQIGADTAWKKELEDHRCQRKFSIDMLLSLHALLGKAASWSRVLNVIENYLKFLVPPKSIQRLDSEAVFSINSSVMILSSSQVARVMFESAFDIILLLGYLVNVRGQVHMMHDDISKIQLELIPMIQEFLREWLILHFLGTTPSESLALEDFSARLSSLHIDSSTIGRSWNEKLGTCDFTLACLLFLSSETSSEDPAYFSSIYFPSPNDILRSAQNHASWIIWGGTNKSSAFFNHTIELILILLRHGQYEAVEILLGVSDAHSRKEKTSQSVQDSNGEWCIQLHLLGFCLLARAQRESQRFLREKKVREAVRCFFRASSGCGASQALQSLSFQGLPHPGYSSCGSDASWKLHYYQWAMQIFEQYNLSEGACQFALAALEQVDEIPGSKDEEVGGDPLNEPATTVRGRLWANVFKFTLDLNYYYDAYCAIISNPDEESKYLCLRRFIIVLCERGAYKNLCDGQLPFVGLMEKMEQELTWKAERSDIAARPNPYKLLYAFEMHRHNWRRAASYMYRYSSRLRSEVALKEHQQCSMALQERLNGLSATINALNLVHPTHAWIDPQLDGYSSLGELYPNKKARKVVEESSLSRSGVQCWRLQYCIDIEKLEKEYVLTLAEYFLSLENIKLKLIGNQTDPLDLVDLLVQANLYDMAFTLVLKFWKGSGLKRELERVFVAVALKCSPSRVGVSFIRNDIRTHDLLLTSSEEESSIHRAVDTSALVHQSKGNSQWETLELYLEKYKKLHPRLPVIVAETLLQADPQIELPLWLVHLFKGGRKATSWGMTGLEADPASLFRLYVDYGRFTEATNLLLEYLESFASLRPADIINRKKMSAIWFPYSTIERLWYQLEEMGSSGHMIDQCDKLKKILRGALLSHLNQVKVDSQDAVSSAASQIQ</sequence>
<evidence type="ECO:0000259" key="5">
    <source>
        <dbReference type="Pfam" id="PF17238"/>
    </source>
</evidence>
<evidence type="ECO:0000259" key="6">
    <source>
        <dbReference type="Pfam" id="PF23347"/>
    </source>
</evidence>
<dbReference type="InterPro" id="IPR021717">
    <property type="entry name" value="Nucleoporin_Nup160"/>
</dbReference>
<evidence type="ECO:0000259" key="4">
    <source>
        <dbReference type="Pfam" id="PF11715"/>
    </source>
</evidence>
<dbReference type="Pfam" id="PF11715">
    <property type="entry name" value="Beta-prop_Nup120_160"/>
    <property type="match status" value="1"/>
</dbReference>
<dbReference type="Pfam" id="PF23347">
    <property type="entry name" value="TPR_Nup160_C"/>
    <property type="match status" value="1"/>
</dbReference>
<evidence type="ECO:0008006" key="10">
    <source>
        <dbReference type="Google" id="ProtNLM"/>
    </source>
</evidence>
<dbReference type="InterPro" id="IPR035192">
    <property type="entry name" value="NUP160_hel_plant"/>
</dbReference>
<keyword evidence="2" id="KW-0813">Transport</keyword>
<feature type="domain" description="Nucleoporin Nup120/160 beta-propeller" evidence="4">
    <location>
        <begin position="65"/>
        <end position="523"/>
    </location>
</feature>
<accession>A0A835HQR5</accession>
<dbReference type="Pfam" id="PF23354">
    <property type="entry name" value="TPR_NUP160_120_M"/>
    <property type="match status" value="1"/>
</dbReference>
<protein>
    <recommendedName>
        <fullName evidence="10">Nuclear pore complex protein NUP160</fullName>
    </recommendedName>
</protein>
<comment type="subcellular location">
    <subcellularLocation>
        <location evidence="1">Nucleus</location>
    </subcellularLocation>
</comment>
<evidence type="ECO:0000313" key="9">
    <source>
        <dbReference type="Proteomes" id="UP000631114"/>
    </source>
</evidence>
<gene>
    <name evidence="8" type="ORF">IFM89_037835</name>
</gene>
<dbReference type="InterPro" id="IPR036322">
    <property type="entry name" value="WD40_repeat_dom_sf"/>
</dbReference>
<reference evidence="8 9" key="1">
    <citation type="submission" date="2020-10" db="EMBL/GenBank/DDBJ databases">
        <title>The Coptis chinensis genome and diversification of protoberbering-type alkaloids.</title>
        <authorList>
            <person name="Wang B."/>
            <person name="Shu S."/>
            <person name="Song C."/>
            <person name="Liu Y."/>
        </authorList>
    </citation>
    <scope>NUCLEOTIDE SEQUENCE [LARGE SCALE GENOMIC DNA]</scope>
    <source>
        <strain evidence="8">HL-2020</strain>
        <tissue evidence="8">Leaf</tissue>
    </source>
</reference>
<dbReference type="GO" id="GO:0017056">
    <property type="term" value="F:structural constituent of nuclear pore"/>
    <property type="evidence" value="ECO:0007669"/>
    <property type="project" value="TreeGrafter"/>
</dbReference>
<proteinExistence type="predicted"/>
<evidence type="ECO:0000256" key="3">
    <source>
        <dbReference type="ARBA" id="ARBA00023242"/>
    </source>
</evidence>
<dbReference type="SUPFAM" id="SSF50978">
    <property type="entry name" value="WD40 repeat-like"/>
    <property type="match status" value="1"/>
</dbReference>
<name>A0A835HQR5_9MAGN</name>
<organism evidence="8 9">
    <name type="scientific">Coptis chinensis</name>
    <dbReference type="NCBI Taxonomy" id="261450"/>
    <lineage>
        <taxon>Eukaryota</taxon>
        <taxon>Viridiplantae</taxon>
        <taxon>Streptophyta</taxon>
        <taxon>Embryophyta</taxon>
        <taxon>Tracheophyta</taxon>
        <taxon>Spermatophyta</taxon>
        <taxon>Magnoliopsida</taxon>
        <taxon>Ranunculales</taxon>
        <taxon>Ranunculaceae</taxon>
        <taxon>Coptidoideae</taxon>
        <taxon>Coptis</taxon>
    </lineage>
</organism>
<dbReference type="Pfam" id="PF17238">
    <property type="entry name" value="NUP160_helical_2"/>
    <property type="match status" value="1"/>
</dbReference>
<dbReference type="PANTHER" id="PTHR21286">
    <property type="entry name" value="NUCLEAR PORE COMPLEX PROTEIN NUP160"/>
    <property type="match status" value="1"/>
</dbReference>
<evidence type="ECO:0000259" key="7">
    <source>
        <dbReference type="Pfam" id="PF23354"/>
    </source>
</evidence>
<dbReference type="EMBL" id="JADFTS010000006">
    <property type="protein sequence ID" value="KAF9603749.1"/>
    <property type="molecule type" value="Genomic_DNA"/>
</dbReference>
<feature type="domain" description="NUP160 helical" evidence="5">
    <location>
        <begin position="540"/>
        <end position="733"/>
    </location>
</feature>
<dbReference type="InterPro" id="IPR056535">
    <property type="entry name" value="TPR_NUP160_M"/>
</dbReference>
<feature type="domain" description="NUP160 C-terminal TPR" evidence="6">
    <location>
        <begin position="1214"/>
        <end position="1494"/>
    </location>
</feature>
<dbReference type="InterPro" id="IPR056536">
    <property type="entry name" value="TPR_NUP160_C"/>
</dbReference>
<comment type="caution">
    <text evidence="8">The sequence shown here is derived from an EMBL/GenBank/DDBJ whole genome shotgun (WGS) entry which is preliminary data.</text>
</comment>
<dbReference type="OrthoDB" id="67716at2759"/>
<keyword evidence="9" id="KW-1185">Reference proteome</keyword>
<evidence type="ECO:0000256" key="1">
    <source>
        <dbReference type="ARBA" id="ARBA00004123"/>
    </source>
</evidence>
<dbReference type="Proteomes" id="UP000631114">
    <property type="component" value="Unassembled WGS sequence"/>
</dbReference>
<feature type="domain" description="NUP160 middle TPR" evidence="7">
    <location>
        <begin position="910"/>
        <end position="1162"/>
    </location>
</feature>